<dbReference type="GeneID" id="30011586"/>
<sequence>MFPNTERRPDTSWHPNRGLYFATQDYSDKRQLGAPKVFVPPPDLEYHNGKPSFRVHVSPFTQLSTHYGNPDFLAALVACQKLDLNHSLLIWQYEMRRSAQSILPFLLLGPSSSAKDPVFVKQAGITLLVAVRSLRSLQTRPSFLDPASFPSSAGRATLTLDFDRPHDFIPLVKSTVRAINDHLEASCVSTPAQHLDDIRGKVLVFCESGNERSPLLVAAYLMIVYGVDAIAAIHIIQSQRFCIVLSDEMKNVLLDLQAITRAERQVSDSSAGKSTHGPDAAPRPKTLGKRNLDDFYDSDETMECDSEHLYGSRVREGVAPFVDSLGSY</sequence>
<protein>
    <recommendedName>
        <fullName evidence="3">Tyrosine specific protein phosphatases domain-containing protein</fullName>
    </recommendedName>
</protein>
<comment type="caution">
    <text evidence="4">The sequence shown here is derived from an EMBL/GenBank/DDBJ whole genome shotgun (WGS) entry which is preliminary data.</text>
</comment>
<evidence type="ECO:0000313" key="5">
    <source>
        <dbReference type="Proteomes" id="UP000078343"/>
    </source>
</evidence>
<dbReference type="PROSITE" id="PS50056">
    <property type="entry name" value="TYR_PHOSPHATASE_2"/>
    <property type="match status" value="1"/>
</dbReference>
<dbReference type="Proteomes" id="UP000078343">
    <property type="component" value="Unassembled WGS sequence"/>
</dbReference>
<dbReference type="GO" id="GO:0062026">
    <property type="term" value="P:negative regulation of SCF-dependent proteasomal ubiquitin-dependent catabolic process"/>
    <property type="evidence" value="ECO:0007669"/>
    <property type="project" value="TreeGrafter"/>
</dbReference>
<keyword evidence="5" id="KW-1185">Reference proteome</keyword>
<dbReference type="InterPro" id="IPR000387">
    <property type="entry name" value="Tyr_Pase_dom"/>
</dbReference>
<dbReference type="InterPro" id="IPR029021">
    <property type="entry name" value="Prot-tyrosine_phosphatase-like"/>
</dbReference>
<organism evidence="4 5">
    <name type="scientific">Fonsecaea erecta</name>
    <dbReference type="NCBI Taxonomy" id="1367422"/>
    <lineage>
        <taxon>Eukaryota</taxon>
        <taxon>Fungi</taxon>
        <taxon>Dikarya</taxon>
        <taxon>Ascomycota</taxon>
        <taxon>Pezizomycotina</taxon>
        <taxon>Eurotiomycetes</taxon>
        <taxon>Chaetothyriomycetidae</taxon>
        <taxon>Chaetothyriales</taxon>
        <taxon>Herpotrichiellaceae</taxon>
        <taxon>Fonsecaea</taxon>
    </lineage>
</organism>
<dbReference type="InterPro" id="IPR052449">
    <property type="entry name" value="STYX-Interacting_Phosphatase"/>
</dbReference>
<dbReference type="GO" id="GO:0070372">
    <property type="term" value="P:regulation of ERK1 and ERK2 cascade"/>
    <property type="evidence" value="ECO:0007669"/>
    <property type="project" value="TreeGrafter"/>
</dbReference>
<reference evidence="4 5" key="1">
    <citation type="submission" date="2016-04" db="EMBL/GenBank/DDBJ databases">
        <title>Draft genome of Fonsecaea erecta CBS 125763.</title>
        <authorList>
            <person name="Weiss V.A."/>
            <person name="Vicente V.A."/>
            <person name="Raittz R.T."/>
            <person name="Moreno L.F."/>
            <person name="De Souza E.M."/>
            <person name="Pedrosa F.O."/>
            <person name="Steffens M.B."/>
            <person name="Faoro H."/>
            <person name="Tadra-Sfeir M.Z."/>
            <person name="Najafzadeh M.J."/>
            <person name="Felipe M.S."/>
            <person name="Teixeira M."/>
            <person name="Sun J."/>
            <person name="Xi L."/>
            <person name="Gomes R."/>
            <person name="De Azevedo C.M."/>
            <person name="Salgado C.G."/>
            <person name="Da Silva M.B."/>
            <person name="Nascimento M.F."/>
            <person name="Queiroz-Telles F."/>
            <person name="Attili D.S."/>
            <person name="Gorbushina A."/>
        </authorList>
    </citation>
    <scope>NUCLEOTIDE SEQUENCE [LARGE SCALE GENOMIC DNA]</scope>
    <source>
        <strain evidence="4 5">CBS 125763</strain>
    </source>
</reference>
<dbReference type="EMBL" id="LVYI01000006">
    <property type="protein sequence ID" value="OAP58328.1"/>
    <property type="molecule type" value="Genomic_DNA"/>
</dbReference>
<dbReference type="InterPro" id="IPR000340">
    <property type="entry name" value="Dual-sp_phosphatase_cat-dom"/>
</dbReference>
<dbReference type="STRING" id="1367422.A0A178ZEY8"/>
<evidence type="ECO:0000259" key="3">
    <source>
        <dbReference type="PROSITE" id="PS50056"/>
    </source>
</evidence>
<dbReference type="RefSeq" id="XP_018691695.1">
    <property type="nucleotide sequence ID" value="XM_018838927.1"/>
</dbReference>
<dbReference type="PANTHER" id="PTHR46588:SF1">
    <property type="entry name" value="SERINE_THREONINE_TYROSINE-INTERACTING PROTEIN"/>
    <property type="match status" value="1"/>
</dbReference>
<evidence type="ECO:0000313" key="4">
    <source>
        <dbReference type="EMBL" id="OAP58328.1"/>
    </source>
</evidence>
<dbReference type="Gene3D" id="3.90.190.10">
    <property type="entry name" value="Protein tyrosine phosphatase superfamily"/>
    <property type="match status" value="1"/>
</dbReference>
<dbReference type="Pfam" id="PF00782">
    <property type="entry name" value="DSPc"/>
    <property type="match status" value="1"/>
</dbReference>
<accession>A0A178ZEY8</accession>
<dbReference type="OrthoDB" id="10252009at2759"/>
<evidence type="ECO:0000256" key="2">
    <source>
        <dbReference type="SAM" id="MobiDB-lite"/>
    </source>
</evidence>
<feature type="domain" description="Tyrosine specific protein phosphatases" evidence="3">
    <location>
        <begin position="166"/>
        <end position="251"/>
    </location>
</feature>
<dbReference type="GO" id="GO:0005737">
    <property type="term" value="C:cytoplasm"/>
    <property type="evidence" value="ECO:0007669"/>
    <property type="project" value="TreeGrafter"/>
</dbReference>
<name>A0A178ZEY8_9EURO</name>
<dbReference type="GO" id="GO:0140096">
    <property type="term" value="F:catalytic activity, acting on a protein"/>
    <property type="evidence" value="ECO:0007669"/>
    <property type="project" value="UniProtKB-ARBA"/>
</dbReference>
<dbReference type="AlphaFoldDB" id="A0A178ZEY8"/>
<dbReference type="PANTHER" id="PTHR46588">
    <property type="entry name" value="SERINE/THREONINE/TYROSINE-INTERACTING PROTEIN"/>
    <property type="match status" value="1"/>
</dbReference>
<proteinExistence type="inferred from homology"/>
<dbReference type="InterPro" id="IPR020422">
    <property type="entry name" value="TYR_PHOSPHATASE_DUAL_dom"/>
</dbReference>
<feature type="region of interest" description="Disordered" evidence="2">
    <location>
        <begin position="265"/>
        <end position="292"/>
    </location>
</feature>
<gene>
    <name evidence="4" type="ORF">AYL99_07418</name>
</gene>
<dbReference type="SMART" id="SM00195">
    <property type="entry name" value="DSPc"/>
    <property type="match status" value="1"/>
</dbReference>
<dbReference type="SUPFAM" id="SSF52799">
    <property type="entry name" value="(Phosphotyrosine protein) phosphatases II"/>
    <property type="match status" value="1"/>
</dbReference>
<dbReference type="GO" id="GO:0005654">
    <property type="term" value="C:nucleoplasm"/>
    <property type="evidence" value="ECO:0007669"/>
    <property type="project" value="TreeGrafter"/>
</dbReference>
<evidence type="ECO:0000256" key="1">
    <source>
        <dbReference type="ARBA" id="ARBA00009649"/>
    </source>
</evidence>
<comment type="similarity">
    <text evidence="1">Belongs to the protein-tyrosine phosphatase family. Non-receptor class subfamily.</text>
</comment>
<dbReference type="GO" id="GO:1990444">
    <property type="term" value="F:F-box domain binding"/>
    <property type="evidence" value="ECO:0007669"/>
    <property type="project" value="TreeGrafter"/>
</dbReference>
<dbReference type="CDD" id="cd14498">
    <property type="entry name" value="DSP"/>
    <property type="match status" value="1"/>
</dbReference>